<keyword evidence="2" id="KW-1185">Reference proteome</keyword>
<evidence type="ECO:0000313" key="2">
    <source>
        <dbReference type="Proteomes" id="UP000605518"/>
    </source>
</evidence>
<dbReference type="GO" id="GO:0016740">
    <property type="term" value="F:transferase activity"/>
    <property type="evidence" value="ECO:0007669"/>
    <property type="project" value="UniProtKB-KW"/>
</dbReference>
<dbReference type="SUPFAM" id="SSF53756">
    <property type="entry name" value="UDP-Glycosyltransferase/glycogen phosphorylase"/>
    <property type="match status" value="1"/>
</dbReference>
<reference evidence="1" key="1">
    <citation type="submission" date="2020-01" db="EMBL/GenBank/DDBJ databases">
        <title>Patterns of diversity and host range of bacteriophage communities associated with bean-nodulatin bacteria.</title>
        <authorList>
            <person name="Vann Cauwenberghe J."/>
            <person name="Santamaria R.I."/>
            <person name="Bustos P."/>
            <person name="Juarez S."/>
            <person name="Gonzalez V."/>
        </authorList>
    </citation>
    <scope>NUCLEOTIDE SEQUENCE</scope>
</reference>
<dbReference type="Proteomes" id="UP000605518">
    <property type="component" value="Segment"/>
</dbReference>
<gene>
    <name evidence="1" type="ORF">EVB55_114</name>
</gene>
<proteinExistence type="predicted"/>
<accession>A0A7S5USX9</accession>
<evidence type="ECO:0000313" key="1">
    <source>
        <dbReference type="EMBL" id="QIG68049.1"/>
    </source>
</evidence>
<protein>
    <submittedName>
        <fullName evidence="1">Putative glycosyltransferase protein</fullName>
    </submittedName>
</protein>
<dbReference type="Gene3D" id="3.40.50.2000">
    <property type="entry name" value="Glycogen Phosphorylase B"/>
    <property type="match status" value="2"/>
</dbReference>
<keyword evidence="1" id="KW-0808">Transferase</keyword>
<organism evidence="1 2">
    <name type="scientific">Rhizobium phage RHph_Y68</name>
    <dbReference type="NCBI Taxonomy" id="2509787"/>
    <lineage>
        <taxon>Viruses</taxon>
        <taxon>Duplodnaviria</taxon>
        <taxon>Heunggongvirae</taxon>
        <taxon>Uroviricota</taxon>
        <taxon>Caudoviricetes</taxon>
        <taxon>Pootjesviridae</taxon>
        <taxon>Staniewskivirinae</taxon>
        <taxon>Trinifflemingvirus</taxon>
        <taxon>Trinifflemingvirus Y68</taxon>
    </lineage>
</organism>
<sequence>MRILIINSFYYPLIRDKGTGGSVRYCISLHNVFALHGHEVMHVTCKDSDVLYPGQQHVLSDRVDIMDESRKAKSDVTKKMALEVLKVHNDFKPDVIIDNSNKRILRTFGSKVNTPYIFVSHNITPIGSQDTTNIRDVLKDLKIYHVGVSRLQNENYGNIFDDIIKVHLSDSEFCRFEIQPAEDYAVHISRWDKYKAPWVVLNKFLKHIKDTEVHFFTTFDGNDLDGTEGALQKLRNNPRVIFHEDAPRSQMLDVVSRAKVLLGNPIESAGLTALEANQNGVPYFVHVLNDKPLAQSEYLTTNGMWKSVGDNYWQDYCQFVLNEQSFERREKVARWTRLQYGPLAFYKDHMRVIEGAIEMRASLQSESLDLF</sequence>
<dbReference type="EMBL" id="MN988486">
    <property type="protein sequence ID" value="QIG68049.1"/>
    <property type="molecule type" value="Genomic_DNA"/>
</dbReference>
<name>A0A7S5USX9_9CAUD</name>